<dbReference type="OrthoDB" id="6631372at2"/>
<dbReference type="InterPro" id="IPR007540">
    <property type="entry name" value="Fimbrial_CS1-type"/>
</dbReference>
<keyword evidence="3" id="KW-1185">Reference proteome</keyword>
<evidence type="ECO:0000256" key="1">
    <source>
        <dbReference type="SAM" id="SignalP"/>
    </source>
</evidence>
<dbReference type="RefSeq" id="WP_090124990.1">
    <property type="nucleotide sequence ID" value="NZ_CP045300.1"/>
</dbReference>
<accession>A0A1I7DTD0</accession>
<dbReference type="Pfam" id="PF04449">
    <property type="entry name" value="Fimbrial_CS1"/>
    <property type="match status" value="1"/>
</dbReference>
<dbReference type="Gene3D" id="2.60.40.2040">
    <property type="entry name" value="CFA/I fimbrial subunit E, pilin domain"/>
    <property type="match status" value="1"/>
</dbReference>
<proteinExistence type="predicted"/>
<dbReference type="EMBL" id="FPAU01000006">
    <property type="protein sequence ID" value="SFU14856.1"/>
    <property type="molecule type" value="Genomic_DNA"/>
</dbReference>
<sequence>MKRNFSVLNNSLTAAVFSCAILGSVAAHAADSQSYTINLTATVPSDAFQVIPVDAGWINQTQDMGFDIATSKLNVLEKLFQYKNTSGGIQATLTGNLNSDGQPQLSNGTDVIPLAVTFNGVALSKTAATVVTKDDAKIGGRTALKISQANDDALDVSGSFTGSVAMVFEPAVETPDP</sequence>
<evidence type="ECO:0000313" key="2">
    <source>
        <dbReference type="EMBL" id="SFU14856.1"/>
    </source>
</evidence>
<evidence type="ECO:0000313" key="3">
    <source>
        <dbReference type="Proteomes" id="UP000199187"/>
    </source>
</evidence>
<gene>
    <name evidence="2" type="ORF">SAMN05192562_106228</name>
</gene>
<dbReference type="GO" id="GO:0009289">
    <property type="term" value="C:pilus"/>
    <property type="evidence" value="ECO:0007669"/>
    <property type="project" value="InterPro"/>
</dbReference>
<name>A0A1I7DTD0_9ENTR</name>
<organism evidence="2 3">
    <name type="scientific">Kosakonia arachidis</name>
    <dbReference type="NCBI Taxonomy" id="551989"/>
    <lineage>
        <taxon>Bacteria</taxon>
        <taxon>Pseudomonadati</taxon>
        <taxon>Pseudomonadota</taxon>
        <taxon>Gammaproteobacteria</taxon>
        <taxon>Enterobacterales</taxon>
        <taxon>Enterobacteriaceae</taxon>
        <taxon>Kosakonia</taxon>
    </lineage>
</organism>
<keyword evidence="1" id="KW-0732">Signal</keyword>
<feature type="signal peptide" evidence="1">
    <location>
        <begin position="1"/>
        <end position="29"/>
    </location>
</feature>
<dbReference type="AlphaFoldDB" id="A0A1I7DTD0"/>
<feature type="chain" id="PRO_5011785792" evidence="1">
    <location>
        <begin position="30"/>
        <end position="177"/>
    </location>
</feature>
<protein>
    <submittedName>
        <fullName evidence="2">CS1 type fimbrial major subunit</fullName>
    </submittedName>
</protein>
<dbReference type="PROSITE" id="PS51257">
    <property type="entry name" value="PROKAR_LIPOPROTEIN"/>
    <property type="match status" value="1"/>
</dbReference>
<dbReference type="Proteomes" id="UP000199187">
    <property type="component" value="Unassembled WGS sequence"/>
</dbReference>
<reference evidence="3" key="1">
    <citation type="submission" date="2016-10" db="EMBL/GenBank/DDBJ databases">
        <authorList>
            <person name="Varghese N."/>
            <person name="Submissions S."/>
        </authorList>
    </citation>
    <scope>NUCLEOTIDE SEQUENCE [LARGE SCALE GENOMIC DNA]</scope>
    <source>
        <strain evidence="3">Ah-143</strain>
    </source>
</reference>